<dbReference type="AlphaFoldDB" id="A0AAD5NXW0"/>
<protein>
    <submittedName>
        <fullName evidence="1">Uncharacterized protein</fullName>
    </submittedName>
</protein>
<sequence>MAVPVFHCGKCVIVACSSSNALPLVSGIRYAMITTDEAQMPVKMKNDPKPAVLHSIIKLKVYETAQALDPLTIVARLPAEPFTFIGNI</sequence>
<dbReference type="EMBL" id="JAJSOW010000100">
    <property type="protein sequence ID" value="KAI9187320.1"/>
    <property type="molecule type" value="Genomic_DNA"/>
</dbReference>
<dbReference type="Proteomes" id="UP001064489">
    <property type="component" value="Chromosome 3"/>
</dbReference>
<comment type="caution">
    <text evidence="1">The sequence shown here is derived from an EMBL/GenBank/DDBJ whole genome shotgun (WGS) entry which is preliminary data.</text>
</comment>
<keyword evidence="2" id="KW-1185">Reference proteome</keyword>
<reference evidence="1" key="1">
    <citation type="journal article" date="2022" name="Plant J.">
        <title>Strategies of tolerance reflected in two North American maple genomes.</title>
        <authorList>
            <person name="McEvoy S.L."/>
            <person name="Sezen U.U."/>
            <person name="Trouern-Trend A."/>
            <person name="McMahon S.M."/>
            <person name="Schaberg P.G."/>
            <person name="Yang J."/>
            <person name="Wegrzyn J.L."/>
            <person name="Swenson N.G."/>
        </authorList>
    </citation>
    <scope>NUCLEOTIDE SEQUENCE</scope>
    <source>
        <strain evidence="1">91603</strain>
    </source>
</reference>
<evidence type="ECO:0000313" key="2">
    <source>
        <dbReference type="Proteomes" id="UP001064489"/>
    </source>
</evidence>
<accession>A0AAD5NXW0</accession>
<evidence type="ECO:0000313" key="1">
    <source>
        <dbReference type="EMBL" id="KAI9187320.1"/>
    </source>
</evidence>
<gene>
    <name evidence="1" type="ORF">LWI28_026759</name>
</gene>
<reference evidence="1" key="2">
    <citation type="submission" date="2023-02" db="EMBL/GenBank/DDBJ databases">
        <authorList>
            <person name="Swenson N.G."/>
            <person name="Wegrzyn J.L."/>
            <person name="Mcevoy S.L."/>
        </authorList>
    </citation>
    <scope>NUCLEOTIDE SEQUENCE</scope>
    <source>
        <strain evidence="1">91603</strain>
        <tissue evidence="1">Leaf</tissue>
    </source>
</reference>
<name>A0AAD5NXW0_ACENE</name>
<proteinExistence type="predicted"/>
<organism evidence="1 2">
    <name type="scientific">Acer negundo</name>
    <name type="common">Box elder</name>
    <dbReference type="NCBI Taxonomy" id="4023"/>
    <lineage>
        <taxon>Eukaryota</taxon>
        <taxon>Viridiplantae</taxon>
        <taxon>Streptophyta</taxon>
        <taxon>Embryophyta</taxon>
        <taxon>Tracheophyta</taxon>
        <taxon>Spermatophyta</taxon>
        <taxon>Magnoliopsida</taxon>
        <taxon>eudicotyledons</taxon>
        <taxon>Gunneridae</taxon>
        <taxon>Pentapetalae</taxon>
        <taxon>rosids</taxon>
        <taxon>malvids</taxon>
        <taxon>Sapindales</taxon>
        <taxon>Sapindaceae</taxon>
        <taxon>Hippocastanoideae</taxon>
        <taxon>Acereae</taxon>
        <taxon>Acer</taxon>
    </lineage>
</organism>